<dbReference type="SUPFAM" id="SSF50129">
    <property type="entry name" value="GroES-like"/>
    <property type="match status" value="1"/>
</dbReference>
<dbReference type="InterPro" id="IPR013149">
    <property type="entry name" value="ADH-like_C"/>
</dbReference>
<evidence type="ECO:0000256" key="7">
    <source>
        <dbReference type="NCBIfam" id="TIGR00692"/>
    </source>
</evidence>
<evidence type="ECO:0000256" key="6">
    <source>
        <dbReference type="ARBA" id="ARBA00023027"/>
    </source>
</evidence>
<dbReference type="InterPro" id="IPR002328">
    <property type="entry name" value="ADH_Zn_CS"/>
</dbReference>
<feature type="domain" description="Enoyl reductase (ER)" evidence="9">
    <location>
        <begin position="12"/>
        <end position="345"/>
    </location>
</feature>
<dbReference type="InterPro" id="IPR020843">
    <property type="entry name" value="ER"/>
</dbReference>
<dbReference type="GO" id="GO:0006567">
    <property type="term" value="P:L-threonine catabolic process"/>
    <property type="evidence" value="ECO:0007669"/>
    <property type="project" value="UniProtKB-UniRule"/>
</dbReference>
<dbReference type="PANTHER" id="PTHR43401">
    <property type="entry name" value="L-THREONINE 3-DEHYDROGENASE"/>
    <property type="match status" value="1"/>
</dbReference>
<proteinExistence type="inferred from homology"/>
<dbReference type="Proteomes" id="UP000185812">
    <property type="component" value="Unassembled WGS sequence"/>
</dbReference>
<keyword evidence="3 8" id="KW-0479">Metal-binding</keyword>
<dbReference type="NCBIfam" id="TIGR00692">
    <property type="entry name" value="tdh"/>
    <property type="match status" value="1"/>
</dbReference>
<dbReference type="GO" id="GO:0008270">
    <property type="term" value="F:zinc ion binding"/>
    <property type="evidence" value="ECO:0007669"/>
    <property type="project" value="InterPro"/>
</dbReference>
<evidence type="ECO:0000256" key="8">
    <source>
        <dbReference type="RuleBase" id="RU361277"/>
    </source>
</evidence>
<dbReference type="EMBL" id="FRAU01000002">
    <property type="protein sequence ID" value="SHK37334.1"/>
    <property type="molecule type" value="Genomic_DNA"/>
</dbReference>
<evidence type="ECO:0000259" key="9">
    <source>
        <dbReference type="SMART" id="SM00829"/>
    </source>
</evidence>
<keyword evidence="5" id="KW-0560">Oxidoreductase</keyword>
<dbReference type="Pfam" id="PF00107">
    <property type="entry name" value="ADH_zinc_N"/>
    <property type="match status" value="1"/>
</dbReference>
<gene>
    <name evidence="10" type="ORF">SAMN04488087_1003</name>
</gene>
<evidence type="ECO:0000256" key="4">
    <source>
        <dbReference type="ARBA" id="ARBA00022833"/>
    </source>
</evidence>
<comment type="similarity">
    <text evidence="8">Belongs to the zinc-containing alcohol dehydrogenase family.</text>
</comment>
<dbReference type="SMART" id="SM00829">
    <property type="entry name" value="PKS_ER"/>
    <property type="match status" value="1"/>
</dbReference>
<keyword evidence="6" id="KW-0520">NAD</keyword>
<sequence>MTMKALAKTRPGPGLELIETDVPRPGPRDVLIRVRAASICGTDVHIYRWDAWSQHRIRPPLILGHEFAGEIVAVGEEVEGLEVGQFVSAEGHIVDHTCAACRAGQLHLCRNARVIGIDRPGAFAEYVCVPAENVWVNALDVPPEIASLQDPFGNAVHAAYAFDLAGRAVLVSGCGPIGLMAIPVARVAGARLIVATDLNERRLALARRMGADVTLNPQQDDVVGQVRTLTGGDGVDVVLEMSGAPAAIYAALEALRPGGQVAALGLTAASITLDWNEHVVIKGATVQGIYGRKIWDTWHRMRALLQTGAVDLSPLITHRLPLEDYEQAFRLLMHPGDEVVAKIILYPNGMD</sequence>
<evidence type="ECO:0000313" key="10">
    <source>
        <dbReference type="EMBL" id="SHK37334.1"/>
    </source>
</evidence>
<keyword evidence="11" id="KW-1185">Reference proteome</keyword>
<dbReference type="InterPro" id="IPR011032">
    <property type="entry name" value="GroES-like_sf"/>
</dbReference>
<dbReference type="InterPro" id="IPR013154">
    <property type="entry name" value="ADH-like_N"/>
</dbReference>
<dbReference type="STRING" id="633813.SAMN04488087_1003"/>
<evidence type="ECO:0000256" key="2">
    <source>
        <dbReference type="ARBA" id="ARBA00022490"/>
    </source>
</evidence>
<dbReference type="InterPro" id="IPR050129">
    <property type="entry name" value="Zn_alcohol_dh"/>
</dbReference>
<evidence type="ECO:0000313" key="11">
    <source>
        <dbReference type="Proteomes" id="UP000185812"/>
    </source>
</evidence>
<organism evidence="10 11">
    <name type="scientific">Rhodothermus profundi</name>
    <dbReference type="NCBI Taxonomy" id="633813"/>
    <lineage>
        <taxon>Bacteria</taxon>
        <taxon>Pseudomonadati</taxon>
        <taxon>Rhodothermota</taxon>
        <taxon>Rhodothermia</taxon>
        <taxon>Rhodothermales</taxon>
        <taxon>Rhodothermaceae</taxon>
        <taxon>Rhodothermus</taxon>
    </lineage>
</organism>
<accession>A0A1M6RXX3</accession>
<dbReference type="PANTHER" id="PTHR43401:SF2">
    <property type="entry name" value="L-THREONINE 3-DEHYDROGENASE"/>
    <property type="match status" value="1"/>
</dbReference>
<reference evidence="11" key="1">
    <citation type="submission" date="2016-11" db="EMBL/GenBank/DDBJ databases">
        <authorList>
            <person name="Varghese N."/>
            <person name="Submissions S."/>
        </authorList>
    </citation>
    <scope>NUCLEOTIDE SEQUENCE [LARGE SCALE GENOMIC DNA]</scope>
    <source>
        <strain evidence="11">DSM 22212</strain>
    </source>
</reference>
<dbReference type="CDD" id="cd05281">
    <property type="entry name" value="TDH"/>
    <property type="match status" value="1"/>
</dbReference>
<dbReference type="Pfam" id="PF08240">
    <property type="entry name" value="ADH_N"/>
    <property type="match status" value="1"/>
</dbReference>
<keyword evidence="2" id="KW-0963">Cytoplasm</keyword>
<protein>
    <recommendedName>
        <fullName evidence="7">L-threonine 3-dehydrogenase</fullName>
        <ecNumber evidence="7">1.1.1.103</ecNumber>
    </recommendedName>
</protein>
<name>A0A1M6RXX3_9BACT</name>
<dbReference type="PROSITE" id="PS00059">
    <property type="entry name" value="ADH_ZINC"/>
    <property type="match status" value="1"/>
</dbReference>
<dbReference type="GO" id="GO:0008743">
    <property type="term" value="F:L-threonine 3-dehydrogenase activity"/>
    <property type="evidence" value="ECO:0007669"/>
    <property type="project" value="UniProtKB-UniRule"/>
</dbReference>
<dbReference type="AlphaFoldDB" id="A0A1M6RXX3"/>
<dbReference type="SUPFAM" id="SSF51735">
    <property type="entry name" value="NAD(P)-binding Rossmann-fold domains"/>
    <property type="match status" value="1"/>
</dbReference>
<evidence type="ECO:0000256" key="3">
    <source>
        <dbReference type="ARBA" id="ARBA00022723"/>
    </source>
</evidence>
<keyword evidence="4 8" id="KW-0862">Zinc</keyword>
<comment type="cofactor">
    <cofactor evidence="1 8">
        <name>Zn(2+)</name>
        <dbReference type="ChEBI" id="CHEBI:29105"/>
    </cofactor>
</comment>
<evidence type="ECO:0000256" key="5">
    <source>
        <dbReference type="ARBA" id="ARBA00023002"/>
    </source>
</evidence>
<dbReference type="NCBIfam" id="NF003808">
    <property type="entry name" value="PRK05396.1"/>
    <property type="match status" value="1"/>
</dbReference>
<evidence type="ECO:0000256" key="1">
    <source>
        <dbReference type="ARBA" id="ARBA00001947"/>
    </source>
</evidence>
<dbReference type="InterPro" id="IPR036291">
    <property type="entry name" value="NAD(P)-bd_dom_sf"/>
</dbReference>
<dbReference type="EC" id="1.1.1.103" evidence="7"/>
<dbReference type="Gene3D" id="3.40.50.720">
    <property type="entry name" value="NAD(P)-binding Rossmann-like Domain"/>
    <property type="match status" value="1"/>
</dbReference>
<dbReference type="Gene3D" id="3.90.180.10">
    <property type="entry name" value="Medium-chain alcohol dehydrogenases, catalytic domain"/>
    <property type="match status" value="1"/>
</dbReference>
<dbReference type="InterPro" id="IPR004627">
    <property type="entry name" value="L-Threonine_3-DHase"/>
</dbReference>